<dbReference type="GO" id="GO:0007274">
    <property type="term" value="P:neuromuscular synaptic transmission"/>
    <property type="evidence" value="ECO:0007669"/>
    <property type="project" value="TreeGrafter"/>
</dbReference>
<dbReference type="PANTHER" id="PTHR14234">
    <property type="entry name" value="RIM BINDING PROTEIN-RELATED"/>
    <property type="match status" value="1"/>
</dbReference>
<feature type="domain" description="SH3" evidence="6">
    <location>
        <begin position="1005"/>
        <end position="1072"/>
    </location>
</feature>
<evidence type="ECO:0000256" key="3">
    <source>
        <dbReference type="ARBA" id="ARBA00022737"/>
    </source>
</evidence>
<dbReference type="PROSITE" id="PS50002">
    <property type="entry name" value="SH3"/>
    <property type="match status" value="2"/>
</dbReference>
<name>A0A4U5ME27_STECR</name>
<feature type="compositionally biased region" description="Pro residues" evidence="5">
    <location>
        <begin position="926"/>
        <end position="938"/>
    </location>
</feature>
<dbReference type="Pfam" id="PF14604">
    <property type="entry name" value="SH3_9"/>
    <property type="match status" value="1"/>
</dbReference>
<evidence type="ECO:0008006" key="10">
    <source>
        <dbReference type="Google" id="ProtNLM"/>
    </source>
</evidence>
<feature type="compositionally biased region" description="Low complexity" evidence="5">
    <location>
        <begin position="969"/>
        <end position="988"/>
    </location>
</feature>
<dbReference type="PROSITE" id="PS50853">
    <property type="entry name" value="FN3"/>
    <property type="match status" value="2"/>
</dbReference>
<dbReference type="SMART" id="SM00326">
    <property type="entry name" value="SH3"/>
    <property type="match status" value="2"/>
</dbReference>
<dbReference type="FunFam" id="2.30.30.40:FF:000023">
    <property type="entry name" value="RIMS-binding protein 2 isoform F"/>
    <property type="match status" value="1"/>
</dbReference>
<feature type="region of interest" description="Disordered" evidence="5">
    <location>
        <begin position="1080"/>
        <end position="1215"/>
    </location>
</feature>
<evidence type="ECO:0000256" key="5">
    <source>
        <dbReference type="SAM" id="MobiDB-lite"/>
    </source>
</evidence>
<sequence length="1215" mass="133831">MLRSSTTSPCTPVPPLPKRRFRTPCVLIRPSMSPTSRCRRSRSPTSPDVSLRNCSRAEPSVSVPYPRELTIEKKMSRSVVLSWSPPEDQLRPVSQYHVCVDNSVKAVVPGTYKCKALIEDVFLDKFVNLSVRAMSEQGSSVDAQCTMAVGAEAPVAPQHVRVWSITPVGACVGWYPSNSNAEHILLLNAIKVGVCPPSVFQVQLQGLLPSTIYRVSIRTKHPKAVLEQRPVERCVDFKTLPKIGLPEPPKNVQVEAGPQPGTLLVSWTPVSSQPLPPSRAAVHSYLVFADGRNIAQVPSANADHVLLRLSDFADDPPLFITVRVRTREGTVSPDSNVIRVPRSIANLASNIATSLNSSTTQMNNLVSSMVNNQQQLQSLSLATNPIDLGVGAGVPGRHSGGLLTTMSAPSATLTRLGNTVTIGGSGTLPLRKGSAGGTLVPSYENQMLMNGGVVGSIKDLTQVGTWRQSPSAQLATQPTSSAIAAAANPQQQQYYTFHPKLLAKEFGALDDKPSVLEMENNYVLKHRQQWPSSISDATRHRLENYVRSNGRSFSAEDPMNRAGAMMIPPPPQMMVHRQQFKPLMPPRLSRVRSEEMLGTRSEPDLRPMTTVDDDQCRLFVALFDYAPHFMSPNPNALQDELPLRKHQVVRVYGDVDADGFYHGYNGKRFGLVPSNMVIEIAKSDLMPRRRRSDANFPSTAAEPALRRMRWGSLKSRSYDHAGDRRPGPRDLGPLPARYPGDYDYYSSLDRRDHSLPPQAEPYHPREPPRNYYDRGDDGYESGYNRPPPSSARYGPPRHYHSFTSTRDRDYLRAYQETRPPRDPRDAYDSRGEYPTVGRRGEYGRGAVPEYLSRAPPPDDYRSGGEYGGARDYGTARRSRGGPPAVGPDERYRAEYRDEREMMDPTGREPPRRYAPETPYQDDRRGPPPPPGQQRPPPMDYRREDDSGPSDYDRGPPPQAGPPGPPAMKGPPGQMPVQQPQPLQYQDQQHTGLADDRYAKQNGGDRVVRQMVAKFSYSSYLSPNVDADQMELQFREGDIITIFGEIDEDGFFYGELNGIRGLVPSNFLTPLEPPRGGMLYQQPPGQQQPSMQQPPQQQMSMSMTMPGPQAGMPQVQPPLDQAAPRQRGVAFTDTASTAAAPKRVMPARQASQTSNKVGTGMTPTGAAATKPKTGTGTSAGTKPATKKVDAGTKSTTNNRKSSQAIKKTDSQLKKKT</sequence>
<feature type="compositionally biased region" description="Basic and acidic residues" evidence="5">
    <location>
        <begin position="818"/>
        <end position="831"/>
    </location>
</feature>
<feature type="compositionally biased region" description="Basic and acidic residues" evidence="5">
    <location>
        <begin position="1205"/>
        <end position="1215"/>
    </location>
</feature>
<feature type="region of interest" description="Disordered" evidence="5">
    <location>
        <begin position="32"/>
        <end position="53"/>
    </location>
</feature>
<dbReference type="SUPFAM" id="SSF49265">
    <property type="entry name" value="Fibronectin type III"/>
    <property type="match status" value="2"/>
</dbReference>
<keyword evidence="3" id="KW-0677">Repeat</keyword>
<feature type="compositionally biased region" description="Low complexity" evidence="5">
    <location>
        <begin position="729"/>
        <end position="747"/>
    </location>
</feature>
<dbReference type="Gene3D" id="2.30.30.40">
    <property type="entry name" value="SH3 Domains"/>
    <property type="match status" value="2"/>
</dbReference>
<dbReference type="InterPro" id="IPR036116">
    <property type="entry name" value="FN3_sf"/>
</dbReference>
<dbReference type="GO" id="GO:0045202">
    <property type="term" value="C:synapse"/>
    <property type="evidence" value="ECO:0007669"/>
    <property type="project" value="GOC"/>
</dbReference>
<feature type="compositionally biased region" description="Basic and acidic residues" evidence="5">
    <location>
        <begin position="716"/>
        <end position="728"/>
    </location>
</feature>
<feature type="compositionally biased region" description="Basic and acidic residues" evidence="5">
    <location>
        <begin position="762"/>
        <end position="777"/>
    </location>
</feature>
<feature type="compositionally biased region" description="Low complexity" evidence="5">
    <location>
        <begin position="1080"/>
        <end position="1108"/>
    </location>
</feature>
<dbReference type="Pfam" id="PF07653">
    <property type="entry name" value="SH3_2"/>
    <property type="match status" value="1"/>
</dbReference>
<reference evidence="8 9" key="1">
    <citation type="journal article" date="2015" name="Genome Biol.">
        <title>Comparative genomics of Steinernema reveals deeply conserved gene regulatory networks.</title>
        <authorList>
            <person name="Dillman A.R."/>
            <person name="Macchietto M."/>
            <person name="Porter C.F."/>
            <person name="Rogers A."/>
            <person name="Williams B."/>
            <person name="Antoshechkin I."/>
            <person name="Lee M.M."/>
            <person name="Goodwin Z."/>
            <person name="Lu X."/>
            <person name="Lewis E.E."/>
            <person name="Goodrich-Blair H."/>
            <person name="Stock S.P."/>
            <person name="Adams B.J."/>
            <person name="Sternberg P.W."/>
            <person name="Mortazavi A."/>
        </authorList>
    </citation>
    <scope>NUCLEOTIDE SEQUENCE [LARGE SCALE GENOMIC DNA]</scope>
    <source>
        <strain evidence="8 9">ALL</strain>
    </source>
</reference>
<keyword evidence="9" id="KW-1185">Reference proteome</keyword>
<feature type="compositionally biased region" description="Low complexity" evidence="5">
    <location>
        <begin position="1157"/>
        <end position="1182"/>
    </location>
</feature>
<proteinExistence type="inferred from homology"/>
<evidence type="ECO:0000256" key="2">
    <source>
        <dbReference type="ARBA" id="ARBA00022443"/>
    </source>
</evidence>
<dbReference type="Proteomes" id="UP000298663">
    <property type="component" value="Unassembled WGS sequence"/>
</dbReference>
<keyword evidence="2 4" id="KW-0728">SH3 domain</keyword>
<feature type="compositionally biased region" description="Basic and acidic residues" evidence="5">
    <location>
        <begin position="887"/>
        <end position="925"/>
    </location>
</feature>
<evidence type="ECO:0000259" key="6">
    <source>
        <dbReference type="PROSITE" id="PS50002"/>
    </source>
</evidence>
<dbReference type="OrthoDB" id="4158657at2759"/>
<comment type="similarity">
    <text evidence="1">Belongs to the RIMBP family.</text>
</comment>
<dbReference type="InterPro" id="IPR013783">
    <property type="entry name" value="Ig-like_fold"/>
</dbReference>
<evidence type="ECO:0000256" key="1">
    <source>
        <dbReference type="ARBA" id="ARBA00010749"/>
    </source>
</evidence>
<dbReference type="InterPro" id="IPR057884">
    <property type="entry name" value="FN3_RIM-BP1/2/3"/>
</dbReference>
<evidence type="ECO:0000313" key="9">
    <source>
        <dbReference type="Proteomes" id="UP000298663"/>
    </source>
</evidence>
<feature type="domain" description="Fibronectin type-III" evidence="7">
    <location>
        <begin position="65"/>
        <end position="154"/>
    </location>
</feature>
<dbReference type="InterPro" id="IPR001452">
    <property type="entry name" value="SH3_domain"/>
</dbReference>
<feature type="domain" description="Fibronectin type-III" evidence="7">
    <location>
        <begin position="248"/>
        <end position="347"/>
    </location>
</feature>
<dbReference type="Gene3D" id="2.60.40.10">
    <property type="entry name" value="Immunoglobulins"/>
    <property type="match status" value="2"/>
</dbReference>
<feature type="compositionally biased region" description="Basic and acidic residues" evidence="5">
    <location>
        <begin position="939"/>
        <end position="953"/>
    </location>
</feature>
<dbReference type="PANTHER" id="PTHR14234:SF19">
    <property type="entry name" value="RIM-BINDING PROTEIN, ISOFORM F"/>
    <property type="match status" value="1"/>
</dbReference>
<protein>
    <recommendedName>
        <fullName evidence="10">RIMS-binding protein 2</fullName>
    </recommendedName>
</protein>
<feature type="compositionally biased region" description="Polar residues" evidence="5">
    <location>
        <begin position="1191"/>
        <end position="1204"/>
    </location>
</feature>
<dbReference type="AlphaFoldDB" id="A0A4U5ME27"/>
<dbReference type="InterPro" id="IPR003961">
    <property type="entry name" value="FN3_dom"/>
</dbReference>
<accession>A0A4U5ME27</accession>
<dbReference type="Pfam" id="PF25523">
    <property type="entry name" value="Ig_RIMBP2"/>
    <property type="match status" value="1"/>
</dbReference>
<dbReference type="FunFam" id="2.30.30.40:FF:000016">
    <property type="entry name" value="RIMS-binding protein 2 isoform X2"/>
    <property type="match status" value="1"/>
</dbReference>
<evidence type="ECO:0000313" key="8">
    <source>
        <dbReference type="EMBL" id="TKR67394.1"/>
    </source>
</evidence>
<dbReference type="CDD" id="cd00063">
    <property type="entry name" value="FN3"/>
    <property type="match status" value="1"/>
</dbReference>
<dbReference type="SUPFAM" id="SSF50044">
    <property type="entry name" value="SH3-domain"/>
    <property type="match status" value="2"/>
</dbReference>
<evidence type="ECO:0000256" key="4">
    <source>
        <dbReference type="PROSITE-ProRule" id="PRU00192"/>
    </source>
</evidence>
<comment type="caution">
    <text evidence="8">The sequence shown here is derived from an EMBL/GenBank/DDBJ whole genome shotgun (WGS) entry which is preliminary data.</text>
</comment>
<feature type="domain" description="SH3" evidence="6">
    <location>
        <begin position="614"/>
        <end position="682"/>
    </location>
</feature>
<organism evidence="8 9">
    <name type="scientific">Steinernema carpocapsae</name>
    <name type="common">Entomopathogenic nematode</name>
    <dbReference type="NCBI Taxonomy" id="34508"/>
    <lineage>
        <taxon>Eukaryota</taxon>
        <taxon>Metazoa</taxon>
        <taxon>Ecdysozoa</taxon>
        <taxon>Nematoda</taxon>
        <taxon>Chromadorea</taxon>
        <taxon>Rhabditida</taxon>
        <taxon>Tylenchina</taxon>
        <taxon>Panagrolaimomorpha</taxon>
        <taxon>Strongyloidoidea</taxon>
        <taxon>Steinernematidae</taxon>
        <taxon>Steinernema</taxon>
    </lineage>
</organism>
<feature type="compositionally biased region" description="Pro residues" evidence="5">
    <location>
        <begin position="954"/>
        <end position="968"/>
    </location>
</feature>
<evidence type="ECO:0000259" key="7">
    <source>
        <dbReference type="PROSITE" id="PS50853"/>
    </source>
</evidence>
<reference evidence="8 9" key="2">
    <citation type="journal article" date="2019" name="G3 (Bethesda)">
        <title>Hybrid Assembly of the Genome of the Entomopathogenic Nematode Steinernema carpocapsae Identifies the X-Chromosome.</title>
        <authorList>
            <person name="Serra L."/>
            <person name="Macchietto M."/>
            <person name="Macias-Munoz A."/>
            <person name="McGill C.J."/>
            <person name="Rodriguez I.M."/>
            <person name="Rodriguez B."/>
            <person name="Murad R."/>
            <person name="Mortazavi A."/>
        </authorList>
    </citation>
    <scope>NUCLEOTIDE SEQUENCE [LARGE SCALE GENOMIC DNA]</scope>
    <source>
        <strain evidence="8 9">ALL</strain>
    </source>
</reference>
<dbReference type="STRING" id="34508.A0A4U5ME27"/>
<dbReference type="InterPro" id="IPR040325">
    <property type="entry name" value="RIMBP1/2/3"/>
</dbReference>
<dbReference type="EMBL" id="AZBU02000008">
    <property type="protein sequence ID" value="TKR67394.1"/>
    <property type="molecule type" value="Genomic_DNA"/>
</dbReference>
<feature type="region of interest" description="Disordered" evidence="5">
    <location>
        <begin position="716"/>
        <end position="989"/>
    </location>
</feature>
<dbReference type="SMART" id="SM00060">
    <property type="entry name" value="FN3"/>
    <property type="match status" value="3"/>
</dbReference>
<dbReference type="InterPro" id="IPR036028">
    <property type="entry name" value="SH3-like_dom_sf"/>
</dbReference>
<gene>
    <name evidence="8" type="ORF">L596_023554</name>
</gene>